<dbReference type="PANTHER" id="PTHR10343:SF84">
    <property type="entry name" value="5'-AMP-ACTIVATED PROTEIN KINASE SUBUNIT BETA-1"/>
    <property type="match status" value="1"/>
</dbReference>
<dbReference type="GO" id="GO:0005737">
    <property type="term" value="C:cytoplasm"/>
    <property type="evidence" value="ECO:0007669"/>
    <property type="project" value="TreeGrafter"/>
</dbReference>
<dbReference type="InterPro" id="IPR032640">
    <property type="entry name" value="AMPK1_CBM"/>
</dbReference>
<evidence type="ECO:0000313" key="5">
    <source>
        <dbReference type="Proteomes" id="UP000038009"/>
    </source>
</evidence>
<dbReference type="InterPro" id="IPR013783">
    <property type="entry name" value="Ig-like_fold"/>
</dbReference>
<organism evidence="4 5">
    <name type="scientific">Leptomonas seymouri</name>
    <dbReference type="NCBI Taxonomy" id="5684"/>
    <lineage>
        <taxon>Eukaryota</taxon>
        <taxon>Discoba</taxon>
        <taxon>Euglenozoa</taxon>
        <taxon>Kinetoplastea</taxon>
        <taxon>Metakinetoplastina</taxon>
        <taxon>Trypanosomatida</taxon>
        <taxon>Trypanosomatidae</taxon>
        <taxon>Leishmaniinae</taxon>
        <taxon>Leptomonas</taxon>
    </lineage>
</organism>
<comment type="similarity">
    <text evidence="1">Belongs to the 5'-AMP-activated protein kinase beta subunit family.</text>
</comment>
<keyword evidence="5" id="KW-1185">Reference proteome</keyword>
<dbReference type="GO" id="GO:0005634">
    <property type="term" value="C:nucleus"/>
    <property type="evidence" value="ECO:0007669"/>
    <property type="project" value="TreeGrafter"/>
</dbReference>
<dbReference type="AlphaFoldDB" id="A0A0N1P9V7"/>
<dbReference type="InterPro" id="IPR006828">
    <property type="entry name" value="ASC_dom"/>
</dbReference>
<accession>A0A0N1P9V7</accession>
<dbReference type="GO" id="GO:0031588">
    <property type="term" value="C:nucleotide-activated protein kinase complex"/>
    <property type="evidence" value="ECO:0007669"/>
    <property type="project" value="TreeGrafter"/>
</dbReference>
<evidence type="ECO:0000256" key="2">
    <source>
        <dbReference type="SAM" id="MobiDB-lite"/>
    </source>
</evidence>
<feature type="region of interest" description="Disordered" evidence="2">
    <location>
        <begin position="45"/>
        <end position="78"/>
    </location>
</feature>
<dbReference type="CDD" id="cd02859">
    <property type="entry name" value="E_set_AMPKbeta_like_N"/>
    <property type="match status" value="1"/>
</dbReference>
<sequence length="338" mass="36733">MGQQNTKDTRRRRMGPPGTSVGAGTRHPGVRPTAVNDSVLQQTSGGNARHVDLNGNHSSSRGSLPNPPSVGGGIGGANDGAPAATFPIVLRYQDQDARALIEARKLVYVAVEAMNWQPLPMTPSTDSFYALLEMPAGNHNYRFIVNGVEVVDSSQPLAPSSATANLPVPPQPTQGTTVSPGVTVSQPLAKATPARDGKPANTIFLNDVLLTTREDDDIMDNGEGWGQESIMFEESRKYPPIVPLHLRYTPLNTPPTLVRCSRDGRMAVMDSGLEHNTRMPPEHLPLPLSVTINHVYFQRREDHAVMGVTTRYCNKFTTVVYYTHLPTSPVDFIEPVKV</sequence>
<dbReference type="VEuPathDB" id="TriTrypDB:Lsey_0354_0060"/>
<dbReference type="InterPro" id="IPR014756">
    <property type="entry name" value="Ig_E-set"/>
</dbReference>
<feature type="domain" description="Association with the SNF1 complex (ASC)" evidence="3">
    <location>
        <begin position="197"/>
        <end position="325"/>
    </location>
</feature>
<dbReference type="PANTHER" id="PTHR10343">
    <property type="entry name" value="5'-AMP-ACTIVATED PROTEIN KINASE , BETA SUBUNIT"/>
    <property type="match status" value="1"/>
</dbReference>
<dbReference type="Proteomes" id="UP000038009">
    <property type="component" value="Unassembled WGS sequence"/>
</dbReference>
<feature type="region of interest" description="Disordered" evidence="2">
    <location>
        <begin position="156"/>
        <end position="183"/>
    </location>
</feature>
<proteinExistence type="inferred from homology"/>
<dbReference type="Pfam" id="PF04739">
    <property type="entry name" value="AMPKBI"/>
    <property type="match status" value="1"/>
</dbReference>
<dbReference type="GO" id="GO:0019901">
    <property type="term" value="F:protein kinase binding"/>
    <property type="evidence" value="ECO:0007669"/>
    <property type="project" value="TreeGrafter"/>
</dbReference>
<dbReference type="Gene3D" id="6.20.250.60">
    <property type="match status" value="1"/>
</dbReference>
<dbReference type="InterPro" id="IPR037256">
    <property type="entry name" value="ASC_dom_sf"/>
</dbReference>
<dbReference type="OMA" id="PPGNHNY"/>
<dbReference type="SUPFAM" id="SSF160219">
    <property type="entry name" value="AMPKBI-like"/>
    <property type="match status" value="1"/>
</dbReference>
<dbReference type="Pfam" id="PF16561">
    <property type="entry name" value="AMPK1_CBM"/>
    <property type="match status" value="1"/>
</dbReference>
<dbReference type="Gene3D" id="2.60.40.10">
    <property type="entry name" value="Immunoglobulins"/>
    <property type="match status" value="1"/>
</dbReference>
<dbReference type="InterPro" id="IPR050827">
    <property type="entry name" value="CRP1_MDG1_kinase"/>
</dbReference>
<dbReference type="EMBL" id="LJSK01000354">
    <property type="protein sequence ID" value="KPI83580.1"/>
    <property type="molecule type" value="Genomic_DNA"/>
</dbReference>
<dbReference type="GO" id="GO:0007165">
    <property type="term" value="P:signal transduction"/>
    <property type="evidence" value="ECO:0007669"/>
    <property type="project" value="TreeGrafter"/>
</dbReference>
<dbReference type="OrthoDB" id="531008at2759"/>
<protein>
    <recommendedName>
        <fullName evidence="3">Association with the SNF1 complex (ASC) domain-containing protein</fullName>
    </recommendedName>
</protein>
<evidence type="ECO:0000256" key="1">
    <source>
        <dbReference type="ARBA" id="ARBA00010926"/>
    </source>
</evidence>
<reference evidence="4 5" key="1">
    <citation type="journal article" date="2015" name="PLoS Pathog.">
        <title>Leptomonas seymouri: Adaptations to the Dixenous Life Cycle Analyzed by Genome Sequencing, Transcriptome Profiling and Co-infection with Leishmania donovani.</title>
        <authorList>
            <person name="Kraeva N."/>
            <person name="Butenko A."/>
            <person name="Hlavacova J."/>
            <person name="Kostygov A."/>
            <person name="Myskova J."/>
            <person name="Grybchuk D."/>
            <person name="Lestinova T."/>
            <person name="Votypka J."/>
            <person name="Volf P."/>
            <person name="Opperdoes F."/>
            <person name="Flegontov P."/>
            <person name="Lukes J."/>
            <person name="Yurchenko V."/>
        </authorList>
    </citation>
    <scope>NUCLEOTIDE SEQUENCE [LARGE SCALE GENOMIC DNA]</scope>
    <source>
        <strain evidence="4 5">ATCC 30220</strain>
    </source>
</reference>
<feature type="region of interest" description="Disordered" evidence="2">
    <location>
        <begin position="1"/>
        <end position="33"/>
    </location>
</feature>
<comment type="caution">
    <text evidence="4">The sequence shown here is derived from an EMBL/GenBank/DDBJ whole genome shotgun (WGS) entry which is preliminary data.</text>
</comment>
<evidence type="ECO:0000259" key="3">
    <source>
        <dbReference type="SMART" id="SM01010"/>
    </source>
</evidence>
<evidence type="ECO:0000313" key="4">
    <source>
        <dbReference type="EMBL" id="KPI83580.1"/>
    </source>
</evidence>
<gene>
    <name evidence="4" type="ORF">ABL78_7383</name>
</gene>
<dbReference type="SMART" id="SM01010">
    <property type="entry name" value="AMPKBI"/>
    <property type="match status" value="1"/>
</dbReference>
<name>A0A0N1P9V7_LEPSE</name>
<dbReference type="SUPFAM" id="SSF81296">
    <property type="entry name" value="E set domains"/>
    <property type="match status" value="1"/>
</dbReference>